<sequence>MVYVQRDAAGRLLRVEHEPFEGMTENLAVESEELHSWLEAKEEVKARLDSLKQSDLELVRVLEDVVSVLVERGVIRYTDLPEAARQKLDQRAIARAEIEGLSGLLGDDEHNLV</sequence>
<reference evidence="2" key="1">
    <citation type="submission" date="2016-10" db="EMBL/GenBank/DDBJ databases">
        <authorList>
            <person name="Varghese N."/>
            <person name="Submissions S."/>
        </authorList>
    </citation>
    <scope>NUCLEOTIDE SEQUENCE [LARGE SCALE GENOMIC DNA]</scope>
    <source>
        <strain evidence="2">DSM 26382</strain>
    </source>
</reference>
<organism evidence="1 2">
    <name type="scientific">Ectopseudomonas chengduensis</name>
    <dbReference type="NCBI Taxonomy" id="489632"/>
    <lineage>
        <taxon>Bacteria</taxon>
        <taxon>Pseudomonadati</taxon>
        <taxon>Pseudomonadota</taxon>
        <taxon>Gammaproteobacteria</taxon>
        <taxon>Pseudomonadales</taxon>
        <taxon>Pseudomonadaceae</taxon>
        <taxon>Ectopseudomonas</taxon>
    </lineage>
</organism>
<dbReference type="RefSeq" id="WP_017677405.1">
    <property type="nucleotide sequence ID" value="NZ_FMZQ01000006.1"/>
</dbReference>
<dbReference type="EMBL" id="FMZQ01000006">
    <property type="protein sequence ID" value="SDC76776.1"/>
    <property type="molecule type" value="Genomic_DNA"/>
</dbReference>
<evidence type="ECO:0000313" key="2">
    <source>
        <dbReference type="Proteomes" id="UP000199467"/>
    </source>
</evidence>
<dbReference type="Proteomes" id="UP000199467">
    <property type="component" value="Unassembled WGS sequence"/>
</dbReference>
<gene>
    <name evidence="1" type="ORF">SAMN05216576_106158</name>
</gene>
<proteinExistence type="predicted"/>
<name>A0A1G6PB83_9GAMM</name>
<evidence type="ECO:0000313" key="1">
    <source>
        <dbReference type="EMBL" id="SDC76776.1"/>
    </source>
</evidence>
<dbReference type="AlphaFoldDB" id="A0A1G6PB83"/>
<keyword evidence="2" id="KW-1185">Reference proteome</keyword>
<accession>A0A1G6PB83</accession>
<dbReference type="GeneID" id="83641096"/>
<protein>
    <submittedName>
        <fullName evidence="1">Uncharacterized protein</fullName>
    </submittedName>
</protein>